<evidence type="ECO:0000313" key="10">
    <source>
        <dbReference type="Proteomes" id="UP001549921"/>
    </source>
</evidence>
<dbReference type="Pfam" id="PF00149">
    <property type="entry name" value="Metallophos"/>
    <property type="match status" value="1"/>
</dbReference>
<evidence type="ECO:0000259" key="8">
    <source>
        <dbReference type="Pfam" id="PF02872"/>
    </source>
</evidence>
<dbReference type="SUPFAM" id="SSF56300">
    <property type="entry name" value="Metallo-dependent phosphatases"/>
    <property type="match status" value="1"/>
</dbReference>
<dbReference type="InterPro" id="IPR029052">
    <property type="entry name" value="Metallo-depent_PP-like"/>
</dbReference>
<dbReference type="PRINTS" id="PR01607">
    <property type="entry name" value="APYRASEFAMLY"/>
</dbReference>
<dbReference type="EMBL" id="JBEDNZ010000022">
    <property type="protein sequence ID" value="KAL0818357.1"/>
    <property type="molecule type" value="Genomic_DNA"/>
</dbReference>
<dbReference type="GO" id="GO:0016787">
    <property type="term" value="F:hydrolase activity"/>
    <property type="evidence" value="ECO:0007669"/>
    <property type="project" value="UniProtKB-KW"/>
</dbReference>
<evidence type="ECO:0000256" key="6">
    <source>
        <dbReference type="RuleBase" id="RU362119"/>
    </source>
</evidence>
<evidence type="ECO:0000256" key="3">
    <source>
        <dbReference type="ARBA" id="ARBA00022729"/>
    </source>
</evidence>
<dbReference type="InterPro" id="IPR004843">
    <property type="entry name" value="Calcineurin-like_PHP"/>
</dbReference>
<comment type="similarity">
    <text evidence="1 6">Belongs to the 5'-nucleotidase family.</text>
</comment>
<keyword evidence="5 6" id="KW-0378">Hydrolase</keyword>
<dbReference type="PANTHER" id="PTHR11575">
    <property type="entry name" value="5'-NUCLEOTIDASE-RELATED"/>
    <property type="match status" value="1"/>
</dbReference>
<gene>
    <name evidence="9" type="ORF">ABMA28_008835</name>
</gene>
<name>A0ABD0SFG3_LOXSC</name>
<evidence type="ECO:0000256" key="2">
    <source>
        <dbReference type="ARBA" id="ARBA00022723"/>
    </source>
</evidence>
<evidence type="ECO:0000313" key="9">
    <source>
        <dbReference type="EMBL" id="KAL0818357.1"/>
    </source>
</evidence>
<dbReference type="CDD" id="cd07409">
    <property type="entry name" value="MPP_CD73_N"/>
    <property type="match status" value="1"/>
</dbReference>
<comment type="caution">
    <text evidence="9">The sequence shown here is derived from an EMBL/GenBank/DDBJ whole genome shotgun (WGS) entry which is preliminary data.</text>
</comment>
<evidence type="ECO:0000256" key="1">
    <source>
        <dbReference type="ARBA" id="ARBA00006654"/>
    </source>
</evidence>
<dbReference type="GO" id="GO:0000166">
    <property type="term" value="F:nucleotide binding"/>
    <property type="evidence" value="ECO:0007669"/>
    <property type="project" value="UniProtKB-KW"/>
</dbReference>
<dbReference type="SUPFAM" id="SSF55816">
    <property type="entry name" value="5'-nucleotidase (syn. UDP-sugar hydrolase), C-terminal domain"/>
    <property type="match status" value="1"/>
</dbReference>
<feature type="chain" id="PRO_5044531291" description="Apyrase" evidence="6">
    <location>
        <begin position="21"/>
        <end position="540"/>
    </location>
</feature>
<accession>A0ABD0SFG3</accession>
<feature type="signal peptide" evidence="6">
    <location>
        <begin position="1"/>
        <end position="20"/>
    </location>
</feature>
<feature type="domain" description="Calcineurin-like phosphoesterase" evidence="7">
    <location>
        <begin position="32"/>
        <end position="245"/>
    </location>
</feature>
<dbReference type="Gene3D" id="3.60.21.10">
    <property type="match status" value="1"/>
</dbReference>
<evidence type="ECO:0000256" key="5">
    <source>
        <dbReference type="ARBA" id="ARBA00022801"/>
    </source>
</evidence>
<dbReference type="InterPro" id="IPR036907">
    <property type="entry name" value="5'-Nucleotdase_C_sf"/>
</dbReference>
<dbReference type="Pfam" id="PF02872">
    <property type="entry name" value="5_nucleotid_C"/>
    <property type="match status" value="1"/>
</dbReference>
<keyword evidence="3 6" id="KW-0732">Signal</keyword>
<dbReference type="PANTHER" id="PTHR11575:SF32">
    <property type="entry name" value="APYRASE-LIKE PROTEIN"/>
    <property type="match status" value="1"/>
</dbReference>
<dbReference type="Gene3D" id="3.90.780.10">
    <property type="entry name" value="5'-Nucleotidase, C-terminal domain"/>
    <property type="match status" value="1"/>
</dbReference>
<dbReference type="InterPro" id="IPR006179">
    <property type="entry name" value="5_nucleotidase/apyrase"/>
</dbReference>
<organism evidence="9 10">
    <name type="scientific">Loxostege sticticalis</name>
    <name type="common">Beet webworm moth</name>
    <dbReference type="NCBI Taxonomy" id="481309"/>
    <lineage>
        <taxon>Eukaryota</taxon>
        <taxon>Metazoa</taxon>
        <taxon>Ecdysozoa</taxon>
        <taxon>Arthropoda</taxon>
        <taxon>Hexapoda</taxon>
        <taxon>Insecta</taxon>
        <taxon>Pterygota</taxon>
        <taxon>Neoptera</taxon>
        <taxon>Endopterygota</taxon>
        <taxon>Lepidoptera</taxon>
        <taxon>Glossata</taxon>
        <taxon>Ditrysia</taxon>
        <taxon>Pyraloidea</taxon>
        <taxon>Crambidae</taxon>
        <taxon>Pyraustinae</taxon>
        <taxon>Loxostege</taxon>
    </lineage>
</organism>
<dbReference type="AlphaFoldDB" id="A0ABD0SFG3"/>
<sequence length="540" mass="59548">MFDRACVGFILCVCVAFVNNAVIKNDLYQLDIVHFNDFHDRFEETTVQFPVCKSDDDQCLGGFARLYYEINTLLKEKQNPLLLNAGDVFQGTYWYTLLKWEVEQNFMNMLPVDASALGNHEFDDGPAGLAPYLAGLRSPVIAANLDASNEPSLDGLYKPHVVIEKKGRRIGIIGLITTETANSSNPGNVTFLDPIETVKKEAQQLTDEGVDIIIVLSHCGLPLDIKIAKEVGENIDIIVGGHSHSLLWNGDSPSKEDISGPYPELVPTENKPGHSVVVVTASAFSKYLGNITTYFDDNGDLQHFEASPIFLNRSIPEDPEIKALLKPYKAKLDGIVNEVVGTTSEDLLGPPCGARECALGDLVADALRAKAMEKVNSTLPHVAFIQRNMLRGSISKGDVSRGAIINLLPFTNKVSTVELQGKYILEALRKCLTVNWVPKPFTGPWMPQIAGMKVTLNTTDGTVGPVLVEEDDQYLPIEEEKYYQFTTMHFLIQGGNGFTMIKDNARNISNLGIDSKLMESYIREVTPITPKLDNRLTVLS</sequence>
<reference evidence="9 10" key="1">
    <citation type="submission" date="2024-06" db="EMBL/GenBank/DDBJ databases">
        <title>A chromosome-level genome assembly of beet webworm, Loxostege sticticalis.</title>
        <authorList>
            <person name="Zhang Y."/>
        </authorList>
    </citation>
    <scope>NUCLEOTIDE SEQUENCE [LARGE SCALE GENOMIC DNA]</scope>
    <source>
        <strain evidence="9">AQ028</strain>
        <tissue evidence="9">Male pupae</tissue>
    </source>
</reference>
<dbReference type="FunFam" id="3.60.21.10:FF:000020">
    <property type="entry name" value="NT5E isoform 4"/>
    <property type="match status" value="1"/>
</dbReference>
<dbReference type="GO" id="GO:0046872">
    <property type="term" value="F:metal ion binding"/>
    <property type="evidence" value="ECO:0007669"/>
    <property type="project" value="UniProtKB-KW"/>
</dbReference>
<evidence type="ECO:0000256" key="4">
    <source>
        <dbReference type="ARBA" id="ARBA00022741"/>
    </source>
</evidence>
<dbReference type="Proteomes" id="UP001549921">
    <property type="component" value="Unassembled WGS sequence"/>
</dbReference>
<dbReference type="InterPro" id="IPR008334">
    <property type="entry name" value="5'-Nucleotdase_C"/>
</dbReference>
<keyword evidence="4 6" id="KW-0547">Nucleotide-binding</keyword>
<protein>
    <recommendedName>
        <fullName evidence="11">Apyrase</fullName>
    </recommendedName>
</protein>
<keyword evidence="2" id="KW-0479">Metal-binding</keyword>
<proteinExistence type="inferred from homology"/>
<feature type="domain" description="5'-Nucleotidase C-terminal" evidence="8">
    <location>
        <begin position="339"/>
        <end position="502"/>
    </location>
</feature>
<evidence type="ECO:0008006" key="11">
    <source>
        <dbReference type="Google" id="ProtNLM"/>
    </source>
</evidence>
<evidence type="ECO:0000259" key="7">
    <source>
        <dbReference type="Pfam" id="PF00149"/>
    </source>
</evidence>